<dbReference type="EMBL" id="FLOB01000012">
    <property type="protein sequence ID" value="SBS36265.1"/>
    <property type="molecule type" value="Genomic_DNA"/>
</dbReference>
<evidence type="ECO:0000313" key="1">
    <source>
        <dbReference type="EMBL" id="SBS36265.1"/>
    </source>
</evidence>
<protein>
    <submittedName>
        <fullName evidence="1">Uncharacterized protein</fullName>
    </submittedName>
</protein>
<evidence type="ECO:0000313" key="2">
    <source>
        <dbReference type="Proteomes" id="UP000092544"/>
    </source>
</evidence>
<sequence>MKTTQTLLGKYQNPATKDEYLVLEIKDFDRIVNHVDHSERTLVRCRYETFNGEVLERVGGLSHPRFKMATTGMVLEQTG</sequence>
<dbReference type="OrthoDB" id="6107577at2"/>
<accession>A0A1A8TRU6</accession>
<gene>
    <name evidence="1" type="ORF">MSP8886_03630</name>
</gene>
<proteinExistence type="predicted"/>
<dbReference type="AlphaFoldDB" id="A0A1A8TRU6"/>
<organism evidence="1 2">
    <name type="scientific">Marinomonas spartinae</name>
    <dbReference type="NCBI Taxonomy" id="1792290"/>
    <lineage>
        <taxon>Bacteria</taxon>
        <taxon>Pseudomonadati</taxon>
        <taxon>Pseudomonadota</taxon>
        <taxon>Gammaproteobacteria</taxon>
        <taxon>Oceanospirillales</taxon>
        <taxon>Oceanospirillaceae</taxon>
        <taxon>Marinomonas</taxon>
    </lineage>
</organism>
<name>A0A1A8TRU6_9GAMM</name>
<dbReference type="RefSeq" id="WP_067019093.1">
    <property type="nucleotide sequence ID" value="NZ_FLOB01000012.1"/>
</dbReference>
<keyword evidence="2" id="KW-1185">Reference proteome</keyword>
<dbReference type="Proteomes" id="UP000092544">
    <property type="component" value="Unassembled WGS sequence"/>
</dbReference>
<reference evidence="1 2" key="1">
    <citation type="submission" date="2016-06" db="EMBL/GenBank/DDBJ databases">
        <authorList>
            <person name="Kjaerup R.B."/>
            <person name="Dalgaard T.S."/>
            <person name="Juul-Madsen H.R."/>
        </authorList>
    </citation>
    <scope>NUCLEOTIDE SEQUENCE [LARGE SCALE GENOMIC DNA]</scope>
    <source>
        <strain evidence="1 2">CECT 8886</strain>
    </source>
</reference>